<dbReference type="eggNOG" id="KOG1198">
    <property type="taxonomic scope" value="Eukaryota"/>
</dbReference>
<dbReference type="PANTHER" id="PTHR45348:SF3">
    <property type="entry name" value="ENOYL REDUCTASE (ER) DOMAIN-CONTAINING PROTEIN"/>
    <property type="match status" value="1"/>
</dbReference>
<dbReference type="GeneID" id="19471653"/>
<dbReference type="InterPro" id="IPR013154">
    <property type="entry name" value="ADH-like_N"/>
</dbReference>
<evidence type="ECO:0000313" key="5">
    <source>
        <dbReference type="Proteomes" id="UP000016922"/>
    </source>
</evidence>
<dbReference type="Proteomes" id="UP000016922">
    <property type="component" value="Unassembled WGS sequence"/>
</dbReference>
<evidence type="ECO:0000256" key="2">
    <source>
        <dbReference type="ARBA" id="ARBA00023002"/>
    </source>
</evidence>
<sequence>MSTHKAIVTTAPRAPLSLLNVSTPSLQGNEVLIRVEWTASTPLDMHQAESGLLVNHPQVLGDSVAGTVVGVGEAVEGVGVGDGVFTFTLHAHQEYILVPSTSVGRIPPNISMQEAATLPDNFVTVFHTLTHDLHLSLPWPKPASYAPADSQTGFLIWGGASSVGMYALQILRFYGYTNVIAVASPGHHKLLGGYGARKCFDYNAADVEDALREEIGVRYVFDTIGHLDGSVRPISRVVGMGTQVAVLLPVIVVDAREEGGPVYEMDVEGCCEWAEGVGVRGVRTYFWAENAFFKEKLQAEIMPALLTSGDVKPNPYRAIEGATMVERAQKALDVLKGKGARGERLVWKVWEGEYDS</sequence>
<dbReference type="OMA" id="GKEANHQ"/>
<dbReference type="CDD" id="cd08249">
    <property type="entry name" value="enoyl_reductase_like"/>
    <property type="match status" value="1"/>
</dbReference>
<gene>
    <name evidence="4" type="ORF">GLAREA_12613</name>
</gene>
<dbReference type="Gene3D" id="3.90.180.10">
    <property type="entry name" value="Medium-chain alcohol dehydrogenases, catalytic domain"/>
    <property type="match status" value="1"/>
</dbReference>
<dbReference type="InterPro" id="IPR011032">
    <property type="entry name" value="GroES-like_sf"/>
</dbReference>
<evidence type="ECO:0000256" key="1">
    <source>
        <dbReference type="ARBA" id="ARBA00008072"/>
    </source>
</evidence>
<dbReference type="SUPFAM" id="SSF51735">
    <property type="entry name" value="NAD(P)-binding Rossmann-fold domains"/>
    <property type="match status" value="1"/>
</dbReference>
<dbReference type="SUPFAM" id="SSF50129">
    <property type="entry name" value="GroES-like"/>
    <property type="match status" value="1"/>
</dbReference>
<comment type="similarity">
    <text evidence="1">Belongs to the zinc-containing alcohol dehydrogenase family.</text>
</comment>
<dbReference type="HOGENOM" id="CLU_026673_16_5_1"/>
<dbReference type="KEGG" id="glz:GLAREA_12613"/>
<reference evidence="4 5" key="1">
    <citation type="journal article" date="2013" name="BMC Genomics">
        <title>Genomics-driven discovery of the pneumocandin biosynthetic gene cluster in the fungus Glarea lozoyensis.</title>
        <authorList>
            <person name="Chen L."/>
            <person name="Yue Q."/>
            <person name="Zhang X."/>
            <person name="Xiang M."/>
            <person name="Wang C."/>
            <person name="Li S."/>
            <person name="Che Y."/>
            <person name="Ortiz-Lopez F.J."/>
            <person name="Bills G.F."/>
            <person name="Liu X."/>
            <person name="An Z."/>
        </authorList>
    </citation>
    <scope>NUCLEOTIDE SEQUENCE [LARGE SCALE GENOMIC DNA]</scope>
    <source>
        <strain evidence="5">ATCC 20868 / MF5171</strain>
    </source>
</reference>
<keyword evidence="5" id="KW-1185">Reference proteome</keyword>
<dbReference type="EMBL" id="KE145362">
    <property type="protein sequence ID" value="EPE31310.1"/>
    <property type="molecule type" value="Genomic_DNA"/>
</dbReference>
<dbReference type="SMART" id="SM00829">
    <property type="entry name" value="PKS_ER"/>
    <property type="match status" value="1"/>
</dbReference>
<dbReference type="InterPro" id="IPR047122">
    <property type="entry name" value="Trans-enoyl_RdTase-like"/>
</dbReference>
<name>S3D0E9_GLAL2</name>
<dbReference type="InterPro" id="IPR020843">
    <property type="entry name" value="ER"/>
</dbReference>
<evidence type="ECO:0000313" key="4">
    <source>
        <dbReference type="EMBL" id="EPE31310.1"/>
    </source>
</evidence>
<dbReference type="GO" id="GO:0016651">
    <property type="term" value="F:oxidoreductase activity, acting on NAD(P)H"/>
    <property type="evidence" value="ECO:0007669"/>
    <property type="project" value="InterPro"/>
</dbReference>
<keyword evidence="2" id="KW-0560">Oxidoreductase</keyword>
<dbReference type="RefSeq" id="XP_008081585.1">
    <property type="nucleotide sequence ID" value="XM_008083394.1"/>
</dbReference>
<proteinExistence type="inferred from homology"/>
<feature type="domain" description="Enoyl reductase (ER)" evidence="3">
    <location>
        <begin position="11"/>
        <end position="346"/>
    </location>
</feature>
<dbReference type="STRING" id="1116229.S3D0E9"/>
<dbReference type="Gene3D" id="3.40.50.720">
    <property type="entry name" value="NAD(P)-binding Rossmann-like Domain"/>
    <property type="match status" value="1"/>
</dbReference>
<dbReference type="Pfam" id="PF08240">
    <property type="entry name" value="ADH_N"/>
    <property type="match status" value="1"/>
</dbReference>
<protein>
    <submittedName>
        <fullName evidence="4">GroES-like protein</fullName>
    </submittedName>
</protein>
<evidence type="ECO:0000259" key="3">
    <source>
        <dbReference type="SMART" id="SM00829"/>
    </source>
</evidence>
<dbReference type="AlphaFoldDB" id="S3D0E9"/>
<accession>S3D0E9</accession>
<organism evidence="4 5">
    <name type="scientific">Glarea lozoyensis (strain ATCC 20868 / MF5171)</name>
    <dbReference type="NCBI Taxonomy" id="1116229"/>
    <lineage>
        <taxon>Eukaryota</taxon>
        <taxon>Fungi</taxon>
        <taxon>Dikarya</taxon>
        <taxon>Ascomycota</taxon>
        <taxon>Pezizomycotina</taxon>
        <taxon>Leotiomycetes</taxon>
        <taxon>Helotiales</taxon>
        <taxon>Helotiaceae</taxon>
        <taxon>Glarea</taxon>
    </lineage>
</organism>
<dbReference type="OrthoDB" id="9992527at2759"/>
<dbReference type="PANTHER" id="PTHR45348">
    <property type="entry name" value="HYPOTHETICAL OXIDOREDUCTASE (EUROFUNG)"/>
    <property type="match status" value="1"/>
</dbReference>
<dbReference type="InterPro" id="IPR036291">
    <property type="entry name" value="NAD(P)-bd_dom_sf"/>
</dbReference>